<keyword evidence="2" id="KW-1185">Reference proteome</keyword>
<proteinExistence type="predicted"/>
<name>A0ACD0WEG0_CLALS</name>
<evidence type="ECO:0000313" key="1">
    <source>
        <dbReference type="EMBL" id="QFZ25660.1"/>
    </source>
</evidence>
<organism evidence="1 2">
    <name type="scientific">Clavispora lusitaniae</name>
    <name type="common">Candida lusitaniae</name>
    <dbReference type="NCBI Taxonomy" id="36911"/>
    <lineage>
        <taxon>Eukaryota</taxon>
        <taxon>Fungi</taxon>
        <taxon>Dikarya</taxon>
        <taxon>Ascomycota</taxon>
        <taxon>Saccharomycotina</taxon>
        <taxon>Pichiomycetes</taxon>
        <taxon>Metschnikowiaceae</taxon>
        <taxon>Clavispora</taxon>
    </lineage>
</organism>
<dbReference type="Proteomes" id="UP000326582">
    <property type="component" value="Chromosome 1"/>
</dbReference>
<reference evidence="2" key="1">
    <citation type="journal article" date="2019" name="MBio">
        <title>Comparative genomics for the elucidation of multidrug resistance (MDR) in Candida lusitaniae.</title>
        <authorList>
            <person name="Kannan A."/>
            <person name="Asner S.A."/>
            <person name="Trachsel E."/>
            <person name="Kelly S."/>
            <person name="Parker J."/>
            <person name="Sanglard D."/>
        </authorList>
    </citation>
    <scope>NUCLEOTIDE SEQUENCE [LARGE SCALE GENOMIC DNA]</scope>
    <source>
        <strain evidence="2">P1</strain>
    </source>
</reference>
<dbReference type="EMBL" id="CP038484">
    <property type="protein sequence ID" value="QFZ25660.1"/>
    <property type="molecule type" value="Genomic_DNA"/>
</dbReference>
<accession>A0ACD0WEG0</accession>
<gene>
    <name evidence="1" type="ORF">EJF14_10763</name>
</gene>
<protein>
    <submittedName>
        <fullName evidence="1">Uncharacterized ORAOV1 family protein</fullName>
    </submittedName>
</protein>
<evidence type="ECO:0000313" key="2">
    <source>
        <dbReference type="Proteomes" id="UP000326582"/>
    </source>
</evidence>
<sequence>MRNVENAFNFAMSSLNLEQIDCLAMENITLDGVLDLEDEFYKKGFKDGQDQFAREQYLEGRAYGLQTGFQRFLIVGYIQGLIDEWTMLDKKNLASHLSQLQELIDSIPKTNGDAEVEQYEHAITKARNKVRVVANITRTSDKIAKLDDLIKEVGGSLHVSENLDEMW</sequence>